<evidence type="ECO:0000256" key="6">
    <source>
        <dbReference type="SAM" id="Phobius"/>
    </source>
</evidence>
<evidence type="ECO:0000256" key="1">
    <source>
        <dbReference type="ARBA" id="ARBA00004651"/>
    </source>
</evidence>
<evidence type="ECO:0000256" key="2">
    <source>
        <dbReference type="ARBA" id="ARBA00022475"/>
    </source>
</evidence>
<evidence type="ECO:0000256" key="5">
    <source>
        <dbReference type="ARBA" id="ARBA00023136"/>
    </source>
</evidence>
<feature type="transmembrane region" description="Helical" evidence="6">
    <location>
        <begin position="209"/>
        <end position="227"/>
    </location>
</feature>
<dbReference type="AlphaFoldDB" id="A0A2K9E562"/>
<feature type="transmembrane region" description="Helical" evidence="6">
    <location>
        <begin position="12"/>
        <end position="37"/>
    </location>
</feature>
<dbReference type="Pfam" id="PF12698">
    <property type="entry name" value="ABC2_membrane_3"/>
    <property type="match status" value="1"/>
</dbReference>
<dbReference type="PANTHER" id="PTHR30294:SF29">
    <property type="entry name" value="MULTIDRUG ABC TRANSPORTER PERMEASE YBHS-RELATED"/>
    <property type="match status" value="1"/>
</dbReference>
<evidence type="ECO:0000256" key="3">
    <source>
        <dbReference type="ARBA" id="ARBA00022692"/>
    </source>
</evidence>
<dbReference type="Proteomes" id="UP000233534">
    <property type="component" value="Chromosome"/>
</dbReference>
<dbReference type="PANTHER" id="PTHR30294">
    <property type="entry name" value="MEMBRANE COMPONENT OF ABC TRANSPORTER YHHJ-RELATED"/>
    <property type="match status" value="1"/>
</dbReference>
<keyword evidence="3 6" id="KW-0812">Transmembrane</keyword>
<feature type="transmembrane region" description="Helical" evidence="6">
    <location>
        <begin position="49"/>
        <end position="69"/>
    </location>
</feature>
<evidence type="ECO:0000313" key="10">
    <source>
        <dbReference type="Proteomes" id="UP000233534"/>
    </source>
</evidence>
<evidence type="ECO:0000313" key="11">
    <source>
        <dbReference type="Proteomes" id="UP000239720"/>
    </source>
</evidence>
<dbReference type="GO" id="GO:0140359">
    <property type="term" value="F:ABC-type transporter activity"/>
    <property type="evidence" value="ECO:0007669"/>
    <property type="project" value="InterPro"/>
</dbReference>
<proteinExistence type="predicted"/>
<keyword evidence="4 6" id="KW-1133">Transmembrane helix</keyword>
<evidence type="ECO:0000259" key="7">
    <source>
        <dbReference type="Pfam" id="PF12698"/>
    </source>
</evidence>
<feature type="transmembrane region" description="Helical" evidence="6">
    <location>
        <begin position="154"/>
        <end position="172"/>
    </location>
</feature>
<dbReference type="KEGG" id="hsc:HVS_13260"/>
<dbReference type="Proteomes" id="UP000239720">
    <property type="component" value="Unassembled WGS sequence"/>
</dbReference>
<name>A0A2K9E562_9FIRM</name>
<dbReference type="RefSeq" id="WP_101303041.1">
    <property type="nucleotide sequence ID" value="NZ_CP025197.1"/>
</dbReference>
<feature type="transmembrane region" description="Helical" evidence="6">
    <location>
        <begin position="129"/>
        <end position="148"/>
    </location>
</feature>
<evidence type="ECO:0000256" key="4">
    <source>
        <dbReference type="ARBA" id="ARBA00022989"/>
    </source>
</evidence>
<dbReference type="OrthoDB" id="9794512at2"/>
<keyword evidence="10" id="KW-1185">Reference proteome</keyword>
<accession>A0A2K9E562</accession>
<dbReference type="InterPro" id="IPR051449">
    <property type="entry name" value="ABC-2_transporter_component"/>
</dbReference>
<reference evidence="9 11" key="2">
    <citation type="journal article" date="2018" name="Syst. Appl. Microbiol.">
        <title>Characterization and high-quality draft genome sequence of Herbivorax saccincola A7, an anaerobic, alkaliphilic, thermophilic, cellulolytic, and xylanolytic bacterium.</title>
        <authorList>
            <person name="Aikawa S."/>
            <person name="Baramee S."/>
            <person name="Sermsathanaswadi J."/>
            <person name="Thianheng P."/>
            <person name="Tachaapaikoon C."/>
            <person name="Shikata A."/>
            <person name="Waeonukul R."/>
            <person name="Pason P."/>
            <person name="Ratanakhanokchai K."/>
            <person name="Kosugi A."/>
        </authorList>
    </citation>
    <scope>NUCLEOTIDE SEQUENCE [LARGE SCALE GENOMIC DNA]</scope>
    <source>
        <strain evidence="9 11">A7</strain>
    </source>
</reference>
<feature type="domain" description="ABC-2 type transporter transmembrane" evidence="7">
    <location>
        <begin position="48"/>
        <end position="194"/>
    </location>
</feature>
<protein>
    <submittedName>
        <fullName evidence="9">ABC transporter permease</fullName>
    </submittedName>
    <submittedName>
        <fullName evidence="8">ABC-2 family transporter protein</fullName>
    </submittedName>
</protein>
<evidence type="ECO:0000313" key="9">
    <source>
        <dbReference type="EMBL" id="PQQ66283.1"/>
    </source>
</evidence>
<evidence type="ECO:0000313" key="8">
    <source>
        <dbReference type="EMBL" id="AUG58519.1"/>
    </source>
</evidence>
<organism evidence="8 10">
    <name type="scientific">Acetivibrio saccincola</name>
    <dbReference type="NCBI Taxonomy" id="1677857"/>
    <lineage>
        <taxon>Bacteria</taxon>
        <taxon>Bacillati</taxon>
        <taxon>Bacillota</taxon>
        <taxon>Clostridia</taxon>
        <taxon>Eubacteriales</taxon>
        <taxon>Oscillospiraceae</taxon>
        <taxon>Acetivibrio</taxon>
    </lineage>
</organism>
<keyword evidence="2" id="KW-1003">Cell membrane</keyword>
<dbReference type="GO" id="GO:0005886">
    <property type="term" value="C:plasma membrane"/>
    <property type="evidence" value="ECO:0007669"/>
    <property type="project" value="UniProtKB-SubCell"/>
</dbReference>
<reference evidence="8 10" key="1">
    <citation type="submission" date="2017-12" db="EMBL/GenBank/DDBJ databases">
        <title>Complete genome sequence of Herbivorax saccincola GGR1, a novel Cellulosome-producing hydrolytic bacterium in a thermophilic biogas plant, established by Illumina and Nanopore MinION sequencing.</title>
        <authorList>
            <person name="Pechtl A."/>
            <person name="Ruckert C."/>
            <person name="Koeck D.E."/>
            <person name="Maus I."/>
            <person name="Winkler A."/>
            <person name="Kalinowski J."/>
            <person name="Puhler A."/>
            <person name="Schwarz W.W."/>
            <person name="Zverlov V.V."/>
            <person name="Schluter A."/>
            <person name="Liebl W."/>
        </authorList>
    </citation>
    <scope>NUCLEOTIDE SEQUENCE [LARGE SCALE GENOMIC DNA]</scope>
    <source>
        <strain evidence="8">GGR1</strain>
        <strain evidence="10">SR1</strain>
    </source>
</reference>
<comment type="subcellular location">
    <subcellularLocation>
        <location evidence="1">Cell membrane</location>
        <topology evidence="1">Multi-pass membrane protein</topology>
    </subcellularLocation>
</comment>
<sequence>MFAIYKKELKAYFYSPLAYVLIGIYMLIFSLFLRGVFTSGRPFMYGAYLYQYSFLLIFILPTLTMRAFAEEKKSGTDVLLMTSPVSVPGIVLGKYLASLTVFLLMTILTLIYPALIIIYGNLNIMPAISCYIGHILLGAFFVAFGIFTSSLTKSQVIAAVTGIGGLILIWFINQISFLFKGALLSFANWISFFFRFREFVQGLFSTRDLVFFLSLIGLFLLLTMIVIEKRRWSQG</sequence>
<keyword evidence="5 6" id="KW-0472">Membrane</keyword>
<dbReference type="InterPro" id="IPR013525">
    <property type="entry name" value="ABC2_TM"/>
</dbReference>
<dbReference type="EMBL" id="CP025197">
    <property type="protein sequence ID" value="AUG58519.1"/>
    <property type="molecule type" value="Genomic_DNA"/>
</dbReference>
<dbReference type="EMBL" id="NEMB01000003">
    <property type="protein sequence ID" value="PQQ66283.1"/>
    <property type="molecule type" value="Genomic_DNA"/>
</dbReference>
<gene>
    <name evidence="9" type="ORF">B9R14_05650</name>
    <name evidence="8" type="ORF">HVS_13260</name>
</gene>